<reference evidence="1 2" key="1">
    <citation type="journal article" date="2022" name="G3 (Bethesda)">
        <title>Evaluating Illumina-, Nanopore-, and PacBio-based genome assembly strategies with the bald notothen, Trematomus borchgrevinki.</title>
        <authorList>
            <person name="Rayamajhi N."/>
            <person name="Cheng C.C."/>
            <person name="Catchen J.M."/>
        </authorList>
    </citation>
    <scope>NUCLEOTIDE SEQUENCE [LARGE SCALE GENOMIC DNA]</scope>
    <source>
        <strain evidence="1">AGRC-2024</strain>
    </source>
</reference>
<dbReference type="AlphaFoldDB" id="A0ABD2H951"/>
<accession>A0ABD2H951</accession>
<sequence length="134" mass="14787">MDSPLLEARPCPTCPGLIAGADPHRWCFECLGADHAVEGGGHSPSCSACRALPWLRRQHRLDHFEQARYVSPDEAQDQEDLEVVEMDDQEVAEEVPFVFAIPAPFVKEEEDGMAGLLRVQGHSDTTCPVLPPPR</sequence>
<evidence type="ECO:0000313" key="2">
    <source>
        <dbReference type="Proteomes" id="UP001619887"/>
    </source>
</evidence>
<proteinExistence type="predicted"/>
<name>A0ABD2H951_PAGBO</name>
<dbReference type="EMBL" id="JBIYXZ010002071">
    <property type="protein sequence ID" value="KAL3062521.1"/>
    <property type="molecule type" value="Genomic_DNA"/>
</dbReference>
<protein>
    <submittedName>
        <fullName evidence="1">Uncharacterized protein</fullName>
    </submittedName>
</protein>
<organism evidence="1 2">
    <name type="scientific">Pagothenia borchgrevinki</name>
    <name type="common">Bald rockcod</name>
    <name type="synonym">Trematomus borchgrevinki</name>
    <dbReference type="NCBI Taxonomy" id="8213"/>
    <lineage>
        <taxon>Eukaryota</taxon>
        <taxon>Metazoa</taxon>
        <taxon>Chordata</taxon>
        <taxon>Craniata</taxon>
        <taxon>Vertebrata</taxon>
        <taxon>Euteleostomi</taxon>
        <taxon>Actinopterygii</taxon>
        <taxon>Neopterygii</taxon>
        <taxon>Teleostei</taxon>
        <taxon>Neoteleostei</taxon>
        <taxon>Acanthomorphata</taxon>
        <taxon>Eupercaria</taxon>
        <taxon>Perciformes</taxon>
        <taxon>Notothenioidei</taxon>
        <taxon>Nototheniidae</taxon>
        <taxon>Pagothenia</taxon>
    </lineage>
</organism>
<evidence type="ECO:0000313" key="1">
    <source>
        <dbReference type="EMBL" id="KAL3062521.1"/>
    </source>
</evidence>
<dbReference type="Proteomes" id="UP001619887">
    <property type="component" value="Unassembled WGS sequence"/>
</dbReference>
<keyword evidence="2" id="KW-1185">Reference proteome</keyword>
<reference evidence="1 2" key="2">
    <citation type="journal article" date="2024" name="G3 (Bethesda)">
        <title>The genome of the cryopelagic Antarctic bald notothen, Trematomus borchgrevinki.</title>
        <authorList>
            <person name="Rayamajhi N."/>
            <person name="Rivera-Colon A.G."/>
            <person name="Minhas B.F."/>
            <person name="Cheng C.C."/>
            <person name="Catchen J.M."/>
        </authorList>
    </citation>
    <scope>NUCLEOTIDE SEQUENCE [LARGE SCALE GENOMIC DNA]</scope>
    <source>
        <strain evidence="1">AGRC-2024</strain>
    </source>
</reference>
<gene>
    <name evidence="1" type="ORF">OYC64_002349</name>
</gene>
<comment type="caution">
    <text evidence="1">The sequence shown here is derived from an EMBL/GenBank/DDBJ whole genome shotgun (WGS) entry which is preliminary data.</text>
</comment>